<name>A0ABS8W130_DATST</name>
<protein>
    <submittedName>
        <fullName evidence="2">Uncharacterized protein</fullName>
    </submittedName>
</protein>
<proteinExistence type="predicted"/>
<evidence type="ECO:0000313" key="3">
    <source>
        <dbReference type="Proteomes" id="UP000823775"/>
    </source>
</evidence>
<evidence type="ECO:0000256" key="1">
    <source>
        <dbReference type="SAM" id="MobiDB-lite"/>
    </source>
</evidence>
<feature type="region of interest" description="Disordered" evidence="1">
    <location>
        <begin position="52"/>
        <end position="71"/>
    </location>
</feature>
<sequence>MAARELHIFALHKLGEMSGGPRQRCPGLDKFDEHLGEIEGVEVVIKDPSLKRTRKGKKGASSSTSKAGPTMRFGAKAVEDHGLTWFNTQKEAKYAPENWIDEVHLELDFPAIRDKIRELGAGYIFNEQERRNLILVREFYTSWDTSFGESTKIKIRGQVVRFTAKRFNAFLEKPSVDPLEYFILLVKPPYRDICHTLCGEQSYNCCAKDHNGTHSTLAFAYLNREAK</sequence>
<feature type="non-terminal residue" evidence="2">
    <location>
        <position position="227"/>
    </location>
</feature>
<accession>A0ABS8W130</accession>
<keyword evidence="3" id="KW-1185">Reference proteome</keyword>
<evidence type="ECO:0000313" key="2">
    <source>
        <dbReference type="EMBL" id="MCE2055153.1"/>
    </source>
</evidence>
<comment type="caution">
    <text evidence="2">The sequence shown here is derived from an EMBL/GenBank/DDBJ whole genome shotgun (WGS) entry which is preliminary data.</text>
</comment>
<gene>
    <name evidence="2" type="ORF">HAX54_042069</name>
</gene>
<dbReference type="EMBL" id="JACEIK010006147">
    <property type="protein sequence ID" value="MCE2055153.1"/>
    <property type="molecule type" value="Genomic_DNA"/>
</dbReference>
<organism evidence="2 3">
    <name type="scientific">Datura stramonium</name>
    <name type="common">Jimsonweed</name>
    <name type="synonym">Common thornapple</name>
    <dbReference type="NCBI Taxonomy" id="4076"/>
    <lineage>
        <taxon>Eukaryota</taxon>
        <taxon>Viridiplantae</taxon>
        <taxon>Streptophyta</taxon>
        <taxon>Embryophyta</taxon>
        <taxon>Tracheophyta</taxon>
        <taxon>Spermatophyta</taxon>
        <taxon>Magnoliopsida</taxon>
        <taxon>eudicotyledons</taxon>
        <taxon>Gunneridae</taxon>
        <taxon>Pentapetalae</taxon>
        <taxon>asterids</taxon>
        <taxon>lamiids</taxon>
        <taxon>Solanales</taxon>
        <taxon>Solanaceae</taxon>
        <taxon>Solanoideae</taxon>
        <taxon>Datureae</taxon>
        <taxon>Datura</taxon>
    </lineage>
</organism>
<reference evidence="2 3" key="1">
    <citation type="journal article" date="2021" name="BMC Genomics">
        <title>Datura genome reveals duplications of psychoactive alkaloid biosynthetic genes and high mutation rate following tissue culture.</title>
        <authorList>
            <person name="Rajewski A."/>
            <person name="Carter-House D."/>
            <person name="Stajich J."/>
            <person name="Litt A."/>
        </authorList>
    </citation>
    <scope>NUCLEOTIDE SEQUENCE [LARGE SCALE GENOMIC DNA]</scope>
    <source>
        <strain evidence="2">AR-01</strain>
    </source>
</reference>
<dbReference type="Proteomes" id="UP000823775">
    <property type="component" value="Unassembled WGS sequence"/>
</dbReference>